<reference evidence="7 8" key="1">
    <citation type="submission" date="2019-08" db="EMBL/GenBank/DDBJ databases">
        <title>Bacillus genomes from the desert of Cuatro Cienegas, Coahuila.</title>
        <authorList>
            <person name="Olmedo-Alvarez G."/>
        </authorList>
    </citation>
    <scope>NUCLEOTIDE SEQUENCE [LARGE SCALE GENOMIC DNA]</scope>
    <source>
        <strain evidence="7 8">CH446_14T</strain>
    </source>
</reference>
<dbReference type="PANTHER" id="PTHR10010">
    <property type="entry name" value="SOLUTE CARRIER FAMILY 34 SODIUM PHOSPHATE , MEMBER 2-RELATED"/>
    <property type="match status" value="1"/>
</dbReference>
<dbReference type="GO" id="GO:0005886">
    <property type="term" value="C:plasma membrane"/>
    <property type="evidence" value="ECO:0007669"/>
    <property type="project" value="UniProtKB-SubCell"/>
</dbReference>
<feature type="transmembrane region" description="Helical" evidence="6">
    <location>
        <begin position="171"/>
        <end position="197"/>
    </location>
</feature>
<evidence type="ECO:0000256" key="3">
    <source>
        <dbReference type="ARBA" id="ARBA00022692"/>
    </source>
</evidence>
<evidence type="ECO:0000256" key="5">
    <source>
        <dbReference type="ARBA" id="ARBA00023136"/>
    </source>
</evidence>
<evidence type="ECO:0000313" key="7">
    <source>
        <dbReference type="EMBL" id="TYS44322.1"/>
    </source>
</evidence>
<feature type="transmembrane region" description="Helical" evidence="6">
    <location>
        <begin position="6"/>
        <end position="25"/>
    </location>
</feature>
<dbReference type="PANTHER" id="PTHR10010:SF46">
    <property type="entry name" value="SODIUM-DEPENDENT PHOSPHATE TRANSPORT PROTEIN 2B"/>
    <property type="match status" value="1"/>
</dbReference>
<dbReference type="EMBL" id="VTER01000012">
    <property type="protein sequence ID" value="TYS44322.1"/>
    <property type="molecule type" value="Genomic_DNA"/>
</dbReference>
<protein>
    <submittedName>
        <fullName evidence="7">Na/Pi cotransporter family protein</fullName>
    </submittedName>
</protein>
<keyword evidence="3 6" id="KW-0812">Transmembrane</keyword>
<feature type="transmembrane region" description="Helical" evidence="6">
    <location>
        <begin position="209"/>
        <end position="230"/>
    </location>
</feature>
<sequence>MLLIILFLFLIIFFIYGMALLRSGLYGLSGDSFKRKIAAYTHFPWQGMLAGMLITAVLQSSSAVMVLTIGLISARILTFPQSIGIILGTNIGTTFTTEFITFNIESLIIPLAAAGSCLILFGRKALKHIGMGILGISIVLSSMKGFEFMASPLQGVPLLTGILGVMENSHLTGAAVGIVLTAIIQSSTAAVGIIMGFLNGRIIELDTGIAFMLGANIGTCLTAYLASIGAGKEARLTAFAHIWLNIAGAALFLPFIGSLSSFGEWAAAEPDVQLAHVSVLFNVLTSLMVLPFAEHFGRLIMKIHDK</sequence>
<dbReference type="NCBIfam" id="NF037997">
    <property type="entry name" value="Na_Pi_symport"/>
    <property type="match status" value="1"/>
</dbReference>
<feature type="transmembrane region" description="Helical" evidence="6">
    <location>
        <begin position="242"/>
        <end position="262"/>
    </location>
</feature>
<evidence type="ECO:0000313" key="8">
    <source>
        <dbReference type="Proteomes" id="UP000322139"/>
    </source>
</evidence>
<dbReference type="InterPro" id="IPR004633">
    <property type="entry name" value="NaPi_cotrn-rel/YqeW-like"/>
</dbReference>
<dbReference type="InterPro" id="IPR003841">
    <property type="entry name" value="Na/Pi_transpt"/>
</dbReference>
<dbReference type="GO" id="GO:0044341">
    <property type="term" value="P:sodium-dependent phosphate transport"/>
    <property type="evidence" value="ECO:0007669"/>
    <property type="project" value="InterPro"/>
</dbReference>
<feature type="transmembrane region" description="Helical" evidence="6">
    <location>
        <begin position="274"/>
        <end position="293"/>
    </location>
</feature>
<dbReference type="AlphaFoldDB" id="A0A5D4R3S4"/>
<keyword evidence="5 6" id="KW-0472">Membrane</keyword>
<evidence type="ECO:0000256" key="1">
    <source>
        <dbReference type="ARBA" id="ARBA00004651"/>
    </source>
</evidence>
<dbReference type="NCBIfam" id="TIGR00704">
    <property type="entry name" value="NaPi_cotrn_rel"/>
    <property type="match status" value="1"/>
</dbReference>
<evidence type="ECO:0000256" key="4">
    <source>
        <dbReference type="ARBA" id="ARBA00022989"/>
    </source>
</evidence>
<feature type="transmembrane region" description="Helical" evidence="6">
    <location>
        <begin position="37"/>
        <end position="58"/>
    </location>
</feature>
<dbReference type="GO" id="GO:0005436">
    <property type="term" value="F:sodium:phosphate symporter activity"/>
    <property type="evidence" value="ECO:0007669"/>
    <property type="project" value="InterPro"/>
</dbReference>
<dbReference type="RefSeq" id="WP_148976514.1">
    <property type="nucleotide sequence ID" value="NZ_JBNILB010000001.1"/>
</dbReference>
<keyword evidence="2" id="KW-1003">Cell membrane</keyword>
<gene>
    <name evidence="7" type="ORF">FZD51_20830</name>
</gene>
<name>A0A5D4R3S4_9BACI</name>
<organism evidence="7 8">
    <name type="scientific">Bacillus infantis</name>
    <dbReference type="NCBI Taxonomy" id="324767"/>
    <lineage>
        <taxon>Bacteria</taxon>
        <taxon>Bacillati</taxon>
        <taxon>Bacillota</taxon>
        <taxon>Bacilli</taxon>
        <taxon>Bacillales</taxon>
        <taxon>Bacillaceae</taxon>
        <taxon>Bacillus</taxon>
    </lineage>
</organism>
<proteinExistence type="predicted"/>
<keyword evidence="4 6" id="KW-1133">Transmembrane helix</keyword>
<comment type="subcellular location">
    <subcellularLocation>
        <location evidence="1">Cell membrane</location>
        <topology evidence="1">Multi-pass membrane protein</topology>
    </subcellularLocation>
</comment>
<dbReference type="Proteomes" id="UP000322139">
    <property type="component" value="Unassembled WGS sequence"/>
</dbReference>
<feature type="transmembrane region" description="Helical" evidence="6">
    <location>
        <begin position="99"/>
        <end position="122"/>
    </location>
</feature>
<accession>A0A5D4R3S4</accession>
<comment type="caution">
    <text evidence="7">The sequence shown here is derived from an EMBL/GenBank/DDBJ whole genome shotgun (WGS) entry which is preliminary data.</text>
</comment>
<evidence type="ECO:0000256" key="2">
    <source>
        <dbReference type="ARBA" id="ARBA00022475"/>
    </source>
</evidence>
<dbReference type="Pfam" id="PF02690">
    <property type="entry name" value="Na_Pi_cotrans"/>
    <property type="match status" value="2"/>
</dbReference>
<evidence type="ECO:0000256" key="6">
    <source>
        <dbReference type="SAM" id="Phobius"/>
    </source>
</evidence>